<keyword evidence="3" id="KW-1185">Reference proteome</keyword>
<dbReference type="PANTHER" id="PTHR22893">
    <property type="entry name" value="NADH OXIDOREDUCTASE-RELATED"/>
    <property type="match status" value="1"/>
</dbReference>
<comment type="caution">
    <text evidence="2">The sequence shown here is derived from an EMBL/GenBank/DDBJ whole genome shotgun (WGS) entry which is preliminary data.</text>
</comment>
<gene>
    <name evidence="2" type="ORF">GV828_12100</name>
</gene>
<evidence type="ECO:0000313" key="2">
    <source>
        <dbReference type="EMBL" id="NBL65943.1"/>
    </source>
</evidence>
<feature type="domain" description="NADH:flavin oxidoreductase/NADH oxidase N-terminal" evidence="1">
    <location>
        <begin position="5"/>
        <end position="328"/>
    </location>
</feature>
<dbReference type="InterPro" id="IPR013785">
    <property type="entry name" value="Aldolase_TIM"/>
</dbReference>
<dbReference type="Proteomes" id="UP000798602">
    <property type="component" value="Unassembled WGS sequence"/>
</dbReference>
<dbReference type="SUPFAM" id="SSF51395">
    <property type="entry name" value="FMN-linked oxidoreductases"/>
    <property type="match status" value="1"/>
</dbReference>
<dbReference type="InterPro" id="IPR045247">
    <property type="entry name" value="Oye-like"/>
</dbReference>
<dbReference type="RefSeq" id="WP_166537764.1">
    <property type="nucleotide sequence ID" value="NZ_JAABLM010000018.1"/>
</dbReference>
<dbReference type="PANTHER" id="PTHR22893:SF91">
    <property type="entry name" value="NADPH DEHYDROGENASE 2-RELATED"/>
    <property type="match status" value="1"/>
</dbReference>
<protein>
    <submittedName>
        <fullName evidence="2">Alkene reductase</fullName>
    </submittedName>
</protein>
<organism evidence="2 3">
    <name type="scientific">Flavobacterium ichthyis</name>
    <dbReference type="NCBI Taxonomy" id="2698827"/>
    <lineage>
        <taxon>Bacteria</taxon>
        <taxon>Pseudomonadati</taxon>
        <taxon>Bacteroidota</taxon>
        <taxon>Flavobacteriia</taxon>
        <taxon>Flavobacteriales</taxon>
        <taxon>Flavobacteriaceae</taxon>
        <taxon>Flavobacterium</taxon>
    </lineage>
</organism>
<dbReference type="EMBL" id="JAABLM010000018">
    <property type="protein sequence ID" value="NBL65943.1"/>
    <property type="molecule type" value="Genomic_DNA"/>
</dbReference>
<dbReference type="InterPro" id="IPR001155">
    <property type="entry name" value="OxRdtase_FMN_N"/>
</dbReference>
<dbReference type="Gene3D" id="3.20.20.70">
    <property type="entry name" value="Aldolase class I"/>
    <property type="match status" value="1"/>
</dbReference>
<dbReference type="Pfam" id="PF00724">
    <property type="entry name" value="Oxidored_FMN"/>
    <property type="match status" value="1"/>
</dbReference>
<dbReference type="CDD" id="cd02933">
    <property type="entry name" value="OYE_like_FMN"/>
    <property type="match status" value="1"/>
</dbReference>
<reference evidence="3" key="1">
    <citation type="submission" date="2020-01" db="EMBL/GenBank/DDBJ databases">
        <title>Sphingomonas sp. strain CSW-10.</title>
        <authorList>
            <person name="Chen W.-M."/>
        </authorList>
    </citation>
    <scope>NUCLEOTIDE SEQUENCE [LARGE SCALE GENOMIC DNA]</scope>
    <source>
        <strain evidence="3">NST-5</strain>
    </source>
</reference>
<evidence type="ECO:0000313" key="3">
    <source>
        <dbReference type="Proteomes" id="UP000798602"/>
    </source>
</evidence>
<accession>A0ABW9ZAK4</accession>
<name>A0ABW9ZAK4_9FLAO</name>
<evidence type="ECO:0000259" key="1">
    <source>
        <dbReference type="Pfam" id="PF00724"/>
    </source>
</evidence>
<proteinExistence type="predicted"/>
<sequence>MNIILKPFNKSNLSLKNHLVMAPMTRSRAINNLPNDLMTEYYQQRSGAGLIITEGTSPSESGLGYCRIPGIYSNEQIEAWKKVTDAVHKNGSKIFVQLMHTGRIGHIDNLPSNSKIIAPSKIKAEGKIYTDTKGMQEYPTPEALSTEEVYQVIEEYVQASKNAIKAGFDGVELHGATGYLIEQFLNPHSNTRTDEFGGSVVNRAHFAISIVKKIADAIGNEKVAIRFSPFSTFNDMPVYDNEEVHKTYSYLSEELDKLNIAYLHLSINPSIPEKTMEAIRNNFTNTIIICNGFNPDSAEKVLSEGIYDLVAFGSLFIANPDLDKRIERKELFNELDPSTFYTPTEKGYTDYPRLT</sequence>